<accession>A0A6M5YJP2</accession>
<proteinExistence type="inferred from homology"/>
<dbReference type="SUPFAM" id="SSF56349">
    <property type="entry name" value="DNA breaking-rejoining enzymes"/>
    <property type="match status" value="1"/>
</dbReference>
<keyword evidence="4" id="KW-0233">DNA recombination</keyword>
<reference evidence="9" key="1">
    <citation type="submission" date="2020-05" db="EMBL/GenBank/DDBJ databases">
        <title>Frigoriglobus tundricola gen. nov., sp. nov., a psychrotolerant cellulolytic planctomycete of the family Gemmataceae with two divergent copies of 16S rRNA gene.</title>
        <authorList>
            <person name="Kulichevskaya I.S."/>
            <person name="Ivanova A.A."/>
            <person name="Naumoff D.G."/>
            <person name="Beletsky A.V."/>
            <person name="Rijpstra W.I.C."/>
            <person name="Sinninghe Damste J.S."/>
            <person name="Mardanov A.V."/>
            <person name="Ravin N.V."/>
            <person name="Dedysh S.N."/>
        </authorList>
    </citation>
    <scope>NUCLEOTIDE SEQUENCE [LARGE SCALE GENOMIC DNA]</scope>
    <source>
        <strain evidence="9">PL17</strain>
    </source>
</reference>
<dbReference type="PROSITE" id="PS51900">
    <property type="entry name" value="CB"/>
    <property type="match status" value="1"/>
</dbReference>
<gene>
    <name evidence="8" type="ORF">FTUN_1717</name>
</gene>
<dbReference type="RefSeq" id="WP_171470242.1">
    <property type="nucleotide sequence ID" value="NZ_CP053452.2"/>
</dbReference>
<dbReference type="InterPro" id="IPR010998">
    <property type="entry name" value="Integrase_recombinase_N"/>
</dbReference>
<organism evidence="8 9">
    <name type="scientific">Frigoriglobus tundricola</name>
    <dbReference type="NCBI Taxonomy" id="2774151"/>
    <lineage>
        <taxon>Bacteria</taxon>
        <taxon>Pseudomonadati</taxon>
        <taxon>Planctomycetota</taxon>
        <taxon>Planctomycetia</taxon>
        <taxon>Gemmatales</taxon>
        <taxon>Gemmataceae</taxon>
        <taxon>Frigoriglobus</taxon>
    </lineage>
</organism>
<evidence type="ECO:0000313" key="8">
    <source>
        <dbReference type="EMBL" id="QJW94198.1"/>
    </source>
</evidence>
<keyword evidence="9" id="KW-1185">Reference proteome</keyword>
<keyword evidence="3 5" id="KW-0238">DNA-binding</keyword>
<evidence type="ECO:0000256" key="5">
    <source>
        <dbReference type="PROSITE-ProRule" id="PRU01248"/>
    </source>
</evidence>
<comment type="similarity">
    <text evidence="1">Belongs to the 'phage' integrase family.</text>
</comment>
<evidence type="ECO:0000259" key="7">
    <source>
        <dbReference type="PROSITE" id="PS51900"/>
    </source>
</evidence>
<dbReference type="InterPro" id="IPR011010">
    <property type="entry name" value="DNA_brk_join_enz"/>
</dbReference>
<feature type="domain" description="Core-binding (CB)" evidence="7">
    <location>
        <begin position="87"/>
        <end position="170"/>
    </location>
</feature>
<evidence type="ECO:0008006" key="10">
    <source>
        <dbReference type="Google" id="ProtNLM"/>
    </source>
</evidence>
<dbReference type="PROSITE" id="PS51898">
    <property type="entry name" value="TYR_RECOMBINASE"/>
    <property type="match status" value="1"/>
</dbReference>
<dbReference type="KEGG" id="ftj:FTUN_1717"/>
<dbReference type="Proteomes" id="UP000503447">
    <property type="component" value="Chromosome"/>
</dbReference>
<dbReference type="Pfam" id="PF00589">
    <property type="entry name" value="Phage_integrase"/>
    <property type="match status" value="1"/>
</dbReference>
<dbReference type="PANTHER" id="PTHR30349:SF64">
    <property type="entry name" value="PROPHAGE INTEGRASE INTD-RELATED"/>
    <property type="match status" value="1"/>
</dbReference>
<sequence length="437" mass="48644">MASLQERNGSYRVQFFFRGKLHGFTLGKVSVSEADAKAAQVDYLLMRLKQKLITLPDGTDIVSFVQHDGKPPATPSVTVPGAPRQAVSLSHLRDQYLTTHGNGTLEANTLATCRLHFSHLCRVLGGGLTLTELTLHVLQSYVTTRAGSEIATATIRKELSTFRAAWNWGGAMGLITGTFPSRGLRYPKTDDKSPFMTLAEVTRQLGAASDPSTLWESLYLTAPEVAELLAHVKERAAHPWIYPLVCFAAHTGARRSEILRVLTADIDFDKNVVTIREKKRSRGRRTSRRIPLTPFLRDVLTDWLKSHPGGPALFCQTGTVARSKKRSRTTGHLDEKKRPSGLKGRLATVKQRESVAPSALTKDEVHDHFSRTLRESKWENVRGLHTLRHSFVSACASKGVDQRVLQEWCGHMSPDMSRRYAHLYPSTQQEAIKSVFG</sequence>
<dbReference type="GO" id="GO:0006310">
    <property type="term" value="P:DNA recombination"/>
    <property type="evidence" value="ECO:0007669"/>
    <property type="project" value="UniProtKB-KW"/>
</dbReference>
<dbReference type="Gene3D" id="1.10.443.10">
    <property type="entry name" value="Intergrase catalytic core"/>
    <property type="match status" value="1"/>
</dbReference>
<dbReference type="Gene3D" id="1.10.150.130">
    <property type="match status" value="1"/>
</dbReference>
<dbReference type="EMBL" id="CP053452">
    <property type="protein sequence ID" value="QJW94198.1"/>
    <property type="molecule type" value="Genomic_DNA"/>
</dbReference>
<feature type="domain" description="Tyr recombinase" evidence="6">
    <location>
        <begin position="213"/>
        <end position="433"/>
    </location>
</feature>
<dbReference type="InterPro" id="IPR044068">
    <property type="entry name" value="CB"/>
</dbReference>
<evidence type="ECO:0000256" key="3">
    <source>
        <dbReference type="ARBA" id="ARBA00023125"/>
    </source>
</evidence>
<dbReference type="InterPro" id="IPR013762">
    <property type="entry name" value="Integrase-like_cat_sf"/>
</dbReference>
<dbReference type="InterPro" id="IPR002104">
    <property type="entry name" value="Integrase_catalytic"/>
</dbReference>
<dbReference type="GO" id="GO:0003677">
    <property type="term" value="F:DNA binding"/>
    <property type="evidence" value="ECO:0007669"/>
    <property type="project" value="UniProtKB-UniRule"/>
</dbReference>
<protein>
    <recommendedName>
        <fullName evidence="10">Tyr recombinase domain-containing protein</fullName>
    </recommendedName>
</protein>
<evidence type="ECO:0000256" key="1">
    <source>
        <dbReference type="ARBA" id="ARBA00008857"/>
    </source>
</evidence>
<dbReference type="AlphaFoldDB" id="A0A6M5YJP2"/>
<name>A0A6M5YJP2_9BACT</name>
<evidence type="ECO:0000259" key="6">
    <source>
        <dbReference type="PROSITE" id="PS51898"/>
    </source>
</evidence>
<dbReference type="GO" id="GO:0015074">
    <property type="term" value="P:DNA integration"/>
    <property type="evidence" value="ECO:0007669"/>
    <property type="project" value="UniProtKB-KW"/>
</dbReference>
<dbReference type="InterPro" id="IPR050090">
    <property type="entry name" value="Tyrosine_recombinase_XerCD"/>
</dbReference>
<dbReference type="PANTHER" id="PTHR30349">
    <property type="entry name" value="PHAGE INTEGRASE-RELATED"/>
    <property type="match status" value="1"/>
</dbReference>
<keyword evidence="2" id="KW-0229">DNA integration</keyword>
<evidence type="ECO:0000313" key="9">
    <source>
        <dbReference type="Proteomes" id="UP000503447"/>
    </source>
</evidence>
<evidence type="ECO:0000256" key="2">
    <source>
        <dbReference type="ARBA" id="ARBA00022908"/>
    </source>
</evidence>
<evidence type="ECO:0000256" key="4">
    <source>
        <dbReference type="ARBA" id="ARBA00023172"/>
    </source>
</evidence>